<dbReference type="Proteomes" id="UP000694872">
    <property type="component" value="Unplaced"/>
</dbReference>
<accession>A0AAJ6ZUU8</accession>
<evidence type="ECO:0000313" key="3">
    <source>
        <dbReference type="RefSeq" id="XP_013179651.1"/>
    </source>
</evidence>
<name>A0AAJ6ZUU8_PAPXU</name>
<proteinExistence type="predicted"/>
<gene>
    <name evidence="3" type="primary">LOC106126491</name>
</gene>
<keyword evidence="2" id="KW-0812">Transmembrane</keyword>
<feature type="compositionally biased region" description="Basic residues" evidence="1">
    <location>
        <begin position="296"/>
        <end position="316"/>
    </location>
</feature>
<feature type="region of interest" description="Disordered" evidence="1">
    <location>
        <begin position="290"/>
        <end position="316"/>
    </location>
</feature>
<feature type="transmembrane region" description="Helical" evidence="2">
    <location>
        <begin position="212"/>
        <end position="233"/>
    </location>
</feature>
<feature type="transmembrane region" description="Helical" evidence="2">
    <location>
        <begin position="130"/>
        <end position="151"/>
    </location>
</feature>
<feature type="transmembrane region" description="Helical" evidence="2">
    <location>
        <begin position="99"/>
        <end position="118"/>
    </location>
</feature>
<sequence length="316" mass="36600">MDSYEKLIVTPICIVSLVLCMLNFYVNYMTANMRLRKCLSNHYVLNMALYYLVLMIWVNNKPTNEREDTIGKPCNENATYFSVSLFERACLSLRYSAEYLLTLTCHWIFCALMLLYDVVLDVFAVNPMRWMIFVALGYVLLIIPTMCYVQQTTCDLTSCWNTRLYTTIMSWRMIILYTLACIAILIHLAFLLMLHKPLATSGPKPPVLKRFLLFLISGIMFGTMCTLHVVFLTTDIISAEVYESLFALTSTVSHFGWVVFTTWQLKVIPSIFAQLGRFVARIRGQEPAQFQGLPPKRSRASYRRRQQRRAKRTTSV</sequence>
<feature type="transmembrane region" description="Helical" evidence="2">
    <location>
        <begin position="6"/>
        <end position="26"/>
    </location>
</feature>
<protein>
    <submittedName>
        <fullName evidence="3">Uncharacterized protein LOC106126491</fullName>
    </submittedName>
</protein>
<keyword evidence="2" id="KW-1133">Transmembrane helix</keyword>
<feature type="transmembrane region" description="Helical" evidence="2">
    <location>
        <begin position="38"/>
        <end position="58"/>
    </location>
</feature>
<dbReference type="KEGG" id="pxu:106126491"/>
<keyword evidence="2" id="KW-0472">Membrane</keyword>
<dbReference type="GeneID" id="106126491"/>
<evidence type="ECO:0000256" key="1">
    <source>
        <dbReference type="SAM" id="MobiDB-lite"/>
    </source>
</evidence>
<evidence type="ECO:0000256" key="2">
    <source>
        <dbReference type="SAM" id="Phobius"/>
    </source>
</evidence>
<organism evidence="3">
    <name type="scientific">Papilio xuthus</name>
    <name type="common">Asian swallowtail butterfly</name>
    <dbReference type="NCBI Taxonomy" id="66420"/>
    <lineage>
        <taxon>Eukaryota</taxon>
        <taxon>Metazoa</taxon>
        <taxon>Ecdysozoa</taxon>
        <taxon>Arthropoda</taxon>
        <taxon>Hexapoda</taxon>
        <taxon>Insecta</taxon>
        <taxon>Pterygota</taxon>
        <taxon>Neoptera</taxon>
        <taxon>Endopterygota</taxon>
        <taxon>Lepidoptera</taxon>
        <taxon>Glossata</taxon>
        <taxon>Ditrysia</taxon>
        <taxon>Papilionoidea</taxon>
        <taxon>Papilionidae</taxon>
        <taxon>Papilioninae</taxon>
        <taxon>Papilio</taxon>
    </lineage>
</organism>
<dbReference type="RefSeq" id="XP_013179651.1">
    <property type="nucleotide sequence ID" value="XM_013324197.1"/>
</dbReference>
<reference evidence="3" key="1">
    <citation type="submission" date="2025-08" db="UniProtKB">
        <authorList>
            <consortium name="RefSeq"/>
        </authorList>
    </citation>
    <scope>IDENTIFICATION</scope>
</reference>
<feature type="transmembrane region" description="Helical" evidence="2">
    <location>
        <begin position="171"/>
        <end position="192"/>
    </location>
</feature>
<dbReference type="AlphaFoldDB" id="A0AAJ6ZUU8"/>